<accession>A0A0V0H4U5</accession>
<protein>
    <submittedName>
        <fullName evidence="1">Putative ovule protein</fullName>
    </submittedName>
</protein>
<evidence type="ECO:0000313" key="1">
    <source>
        <dbReference type="EMBL" id="JAP14582.1"/>
    </source>
</evidence>
<sequence>MDLYKKVNLIRQENMELCKKVSMYITKSFHMLQDQLFPFVFLYQVKEGTILLRTLANCFYIVLNYRYMEIEMQME</sequence>
<organism evidence="1">
    <name type="scientific">Solanum chacoense</name>
    <name type="common">Chaco potato</name>
    <dbReference type="NCBI Taxonomy" id="4108"/>
    <lineage>
        <taxon>Eukaryota</taxon>
        <taxon>Viridiplantae</taxon>
        <taxon>Streptophyta</taxon>
        <taxon>Embryophyta</taxon>
        <taxon>Tracheophyta</taxon>
        <taxon>Spermatophyta</taxon>
        <taxon>Magnoliopsida</taxon>
        <taxon>eudicotyledons</taxon>
        <taxon>Gunneridae</taxon>
        <taxon>Pentapetalae</taxon>
        <taxon>asterids</taxon>
        <taxon>lamiids</taxon>
        <taxon>Solanales</taxon>
        <taxon>Solanaceae</taxon>
        <taxon>Solanoideae</taxon>
        <taxon>Solaneae</taxon>
        <taxon>Solanum</taxon>
    </lineage>
</organism>
<feature type="unsure residue" description="I or L" evidence="1">
    <location>
        <position position="36"/>
    </location>
</feature>
<dbReference type="AlphaFoldDB" id="A0A0V0H4U5"/>
<dbReference type="EMBL" id="GEDG01026371">
    <property type="protein sequence ID" value="JAP14582.1"/>
    <property type="molecule type" value="Transcribed_RNA"/>
</dbReference>
<proteinExistence type="predicted"/>
<name>A0A0V0H4U5_SOLCH</name>
<reference evidence="1" key="1">
    <citation type="submission" date="2015-12" db="EMBL/GenBank/DDBJ databases">
        <title>Gene expression during late stages of embryo sac development: a critical building block for successful pollen-pistil interactions.</title>
        <authorList>
            <person name="Liu Y."/>
            <person name="Joly V."/>
            <person name="Sabar M."/>
            <person name="Matton D.P."/>
        </authorList>
    </citation>
    <scope>NUCLEOTIDE SEQUENCE</scope>
</reference>